<keyword evidence="2" id="KW-0413">Isomerase</keyword>
<gene>
    <name evidence="2" type="ORF">CA13_16650</name>
</gene>
<accession>A0A5C5YYU5</accession>
<dbReference type="Gene3D" id="3.20.20.150">
    <property type="entry name" value="Divalent-metal-dependent TIM barrel enzymes"/>
    <property type="match status" value="1"/>
</dbReference>
<dbReference type="Pfam" id="PF01261">
    <property type="entry name" value="AP_endonuc_2"/>
    <property type="match status" value="1"/>
</dbReference>
<dbReference type="RefSeq" id="WP_146395309.1">
    <property type="nucleotide sequence ID" value="NZ_SJPJ01000001.1"/>
</dbReference>
<evidence type="ECO:0000313" key="3">
    <source>
        <dbReference type="Proteomes" id="UP000315010"/>
    </source>
</evidence>
<evidence type="ECO:0000259" key="1">
    <source>
        <dbReference type="Pfam" id="PF01261"/>
    </source>
</evidence>
<dbReference type="Proteomes" id="UP000315010">
    <property type="component" value="Unassembled WGS sequence"/>
</dbReference>
<dbReference type="InterPro" id="IPR050312">
    <property type="entry name" value="IolE/XylAMocC-like"/>
</dbReference>
<dbReference type="PANTHER" id="PTHR12110">
    <property type="entry name" value="HYDROXYPYRUVATE ISOMERASE"/>
    <property type="match status" value="1"/>
</dbReference>
<dbReference type="InterPro" id="IPR013022">
    <property type="entry name" value="Xyl_isomerase-like_TIM-brl"/>
</dbReference>
<name>A0A5C5YYU5_9BACT</name>
<protein>
    <submittedName>
        <fullName evidence="2">Xylose isomerase-like TIM barrel</fullName>
    </submittedName>
</protein>
<dbReference type="PROSITE" id="PS51318">
    <property type="entry name" value="TAT"/>
    <property type="match status" value="1"/>
</dbReference>
<feature type="domain" description="Xylose isomerase-like TIM barrel" evidence="1">
    <location>
        <begin position="60"/>
        <end position="281"/>
    </location>
</feature>
<organism evidence="2 3">
    <name type="scientific">Novipirellula herctigrandis</name>
    <dbReference type="NCBI Taxonomy" id="2527986"/>
    <lineage>
        <taxon>Bacteria</taxon>
        <taxon>Pseudomonadati</taxon>
        <taxon>Planctomycetota</taxon>
        <taxon>Planctomycetia</taxon>
        <taxon>Pirellulales</taxon>
        <taxon>Pirellulaceae</taxon>
        <taxon>Novipirellula</taxon>
    </lineage>
</organism>
<dbReference type="InterPro" id="IPR006311">
    <property type="entry name" value="TAT_signal"/>
</dbReference>
<evidence type="ECO:0000313" key="2">
    <source>
        <dbReference type="EMBL" id="TWT80252.1"/>
    </source>
</evidence>
<comment type="caution">
    <text evidence="2">The sequence shown here is derived from an EMBL/GenBank/DDBJ whole genome shotgun (WGS) entry which is preliminary data.</text>
</comment>
<dbReference type="OrthoDB" id="245429at2"/>
<dbReference type="EMBL" id="SJPJ01000001">
    <property type="protein sequence ID" value="TWT80252.1"/>
    <property type="molecule type" value="Genomic_DNA"/>
</dbReference>
<dbReference type="GO" id="GO:0016853">
    <property type="term" value="F:isomerase activity"/>
    <property type="evidence" value="ECO:0007669"/>
    <property type="project" value="UniProtKB-KW"/>
</dbReference>
<proteinExistence type="predicted"/>
<dbReference type="SUPFAM" id="SSF51658">
    <property type="entry name" value="Xylose isomerase-like"/>
    <property type="match status" value="1"/>
</dbReference>
<dbReference type="InterPro" id="IPR036237">
    <property type="entry name" value="Xyl_isomerase-like_sf"/>
</dbReference>
<dbReference type="NCBIfam" id="TIGR01409">
    <property type="entry name" value="TAT_signal_seq"/>
    <property type="match status" value="1"/>
</dbReference>
<reference evidence="2 3" key="1">
    <citation type="submission" date="2019-02" db="EMBL/GenBank/DDBJ databases">
        <title>Deep-cultivation of Planctomycetes and their phenomic and genomic characterization uncovers novel biology.</title>
        <authorList>
            <person name="Wiegand S."/>
            <person name="Jogler M."/>
            <person name="Boedeker C."/>
            <person name="Pinto D."/>
            <person name="Vollmers J."/>
            <person name="Rivas-Marin E."/>
            <person name="Kohn T."/>
            <person name="Peeters S.H."/>
            <person name="Heuer A."/>
            <person name="Rast P."/>
            <person name="Oberbeckmann S."/>
            <person name="Bunk B."/>
            <person name="Jeske O."/>
            <person name="Meyerdierks A."/>
            <person name="Storesund J.E."/>
            <person name="Kallscheuer N."/>
            <person name="Luecker S."/>
            <person name="Lage O.M."/>
            <person name="Pohl T."/>
            <person name="Merkel B.J."/>
            <person name="Hornburger P."/>
            <person name="Mueller R.-W."/>
            <person name="Bruemmer F."/>
            <person name="Labrenz M."/>
            <person name="Spormann A.M."/>
            <person name="Op Den Camp H."/>
            <person name="Overmann J."/>
            <person name="Amann R."/>
            <person name="Jetten M.S.M."/>
            <person name="Mascher T."/>
            <person name="Medema M.H."/>
            <person name="Devos D.P."/>
            <person name="Kaster A.-K."/>
            <person name="Ovreas L."/>
            <person name="Rohde M."/>
            <person name="Galperin M.Y."/>
            <person name="Jogler C."/>
        </authorList>
    </citation>
    <scope>NUCLEOTIDE SEQUENCE [LARGE SCALE GENOMIC DNA]</scope>
    <source>
        <strain evidence="2 3">CA13</strain>
    </source>
</reference>
<keyword evidence="3" id="KW-1185">Reference proteome</keyword>
<dbReference type="AlphaFoldDB" id="A0A5C5YYU5"/>
<dbReference type="InterPro" id="IPR019546">
    <property type="entry name" value="TAT_signal_bac_arc"/>
</dbReference>
<sequence>MKPISRRSFLNRASLAAGGIAIGAHPFASIAKAASKDTGMRLGLVTYLWGKDMDLPTLIDVCEKSGIGGVEPRTEHKHGIEPILSKAERMEVKKRFADSPVTLVGYGSNAQYHESDPAKVTQNIELTKKYIHLMHDCGATGVKVKPNGFPKNISREKTIEQIGKSLNTVAQYGADYGQQIRVEVHGQGTQEIEVMKAIFDVADHENATICWNSNDVDLQGKGLEHNFDLVKDRFGATVHVRELNIGDYPYAKLMKLFMAMDYKGWILLEARTNPEDKIAALIEQRKVFEAMIAS</sequence>